<dbReference type="Gene3D" id="3.90.180.10">
    <property type="entry name" value="Medium-chain alcohol dehydrogenases, catalytic domain"/>
    <property type="match status" value="1"/>
</dbReference>
<dbReference type="SUPFAM" id="SSF51735">
    <property type="entry name" value="NAD(P)-binding Rossmann-fold domains"/>
    <property type="match status" value="1"/>
</dbReference>
<evidence type="ECO:0000256" key="1">
    <source>
        <dbReference type="ARBA" id="ARBA00001947"/>
    </source>
</evidence>
<evidence type="ECO:0000313" key="6">
    <source>
        <dbReference type="EMBL" id="KAK5062857.1"/>
    </source>
</evidence>
<gene>
    <name evidence="6" type="ORF">LTR84_004932</name>
</gene>
<keyword evidence="3" id="KW-0862">Zinc</keyword>
<protein>
    <recommendedName>
        <fullName evidence="5">Alcohol dehydrogenase-like C-terminal domain-containing protein</fullName>
    </recommendedName>
</protein>
<dbReference type="AlphaFoldDB" id="A0AAV9NNU2"/>
<comment type="cofactor">
    <cofactor evidence="1">
        <name>Zn(2+)</name>
        <dbReference type="ChEBI" id="CHEBI:29105"/>
    </cofactor>
</comment>
<evidence type="ECO:0000259" key="5">
    <source>
        <dbReference type="Pfam" id="PF00107"/>
    </source>
</evidence>
<dbReference type="PANTHER" id="PTHR42940:SF8">
    <property type="entry name" value="VACUOLAR PROTEIN SORTING-ASSOCIATED PROTEIN 11"/>
    <property type="match status" value="1"/>
</dbReference>
<dbReference type="Proteomes" id="UP001358417">
    <property type="component" value="Unassembled WGS sequence"/>
</dbReference>
<proteinExistence type="predicted"/>
<accession>A0AAV9NNU2</accession>
<name>A0AAV9NNU2_9EURO</name>
<comment type="caution">
    <text evidence="6">The sequence shown here is derived from an EMBL/GenBank/DDBJ whole genome shotgun (WGS) entry which is preliminary data.</text>
</comment>
<dbReference type="PANTHER" id="PTHR42940">
    <property type="entry name" value="ALCOHOL DEHYDROGENASE 1-RELATED"/>
    <property type="match status" value="1"/>
</dbReference>
<dbReference type="Gene3D" id="3.40.50.720">
    <property type="entry name" value="NAD(P)-binding Rossmann-like Domain"/>
    <property type="match status" value="1"/>
</dbReference>
<dbReference type="GO" id="GO:0005737">
    <property type="term" value="C:cytoplasm"/>
    <property type="evidence" value="ECO:0007669"/>
    <property type="project" value="TreeGrafter"/>
</dbReference>
<evidence type="ECO:0000313" key="7">
    <source>
        <dbReference type="Proteomes" id="UP001358417"/>
    </source>
</evidence>
<evidence type="ECO:0000256" key="3">
    <source>
        <dbReference type="ARBA" id="ARBA00022833"/>
    </source>
</evidence>
<evidence type="ECO:0000256" key="4">
    <source>
        <dbReference type="ARBA" id="ARBA00023002"/>
    </source>
</evidence>
<keyword evidence="4" id="KW-0560">Oxidoreductase</keyword>
<dbReference type="Pfam" id="PF00107">
    <property type="entry name" value="ADH_zinc_N"/>
    <property type="match status" value="1"/>
</dbReference>
<keyword evidence="7" id="KW-1185">Reference proteome</keyword>
<sequence length="188" mass="20369">MNAEKAAPLFCAGITAYNAILTAELEEGNWYAKALKFNVVALDIEDNVLEQARQGGADYFFNIKSNPDFLGQIHQITSGGLDAVAVFTAVKAGFDIAPAMLRTGAKLIVVRCPPAKISFNATEIALKRYSILGANNSATKDRLVECAEVTQHHNIEPPIRSFKIDQIDEMVGIMQAGKLGGNRLVVVY</sequence>
<organism evidence="6 7">
    <name type="scientific">Exophiala bonariae</name>
    <dbReference type="NCBI Taxonomy" id="1690606"/>
    <lineage>
        <taxon>Eukaryota</taxon>
        <taxon>Fungi</taxon>
        <taxon>Dikarya</taxon>
        <taxon>Ascomycota</taxon>
        <taxon>Pezizomycotina</taxon>
        <taxon>Eurotiomycetes</taxon>
        <taxon>Chaetothyriomycetidae</taxon>
        <taxon>Chaetothyriales</taxon>
        <taxon>Herpotrichiellaceae</taxon>
        <taxon>Exophiala</taxon>
    </lineage>
</organism>
<dbReference type="RefSeq" id="XP_064711129.1">
    <property type="nucleotide sequence ID" value="XM_064848505.1"/>
</dbReference>
<dbReference type="InterPro" id="IPR013149">
    <property type="entry name" value="ADH-like_C"/>
</dbReference>
<evidence type="ECO:0000256" key="2">
    <source>
        <dbReference type="ARBA" id="ARBA00022723"/>
    </source>
</evidence>
<dbReference type="EMBL" id="JAVRRD010000002">
    <property type="protein sequence ID" value="KAK5062857.1"/>
    <property type="molecule type" value="Genomic_DNA"/>
</dbReference>
<dbReference type="GO" id="GO:0046872">
    <property type="term" value="F:metal ion binding"/>
    <property type="evidence" value="ECO:0007669"/>
    <property type="project" value="UniProtKB-KW"/>
</dbReference>
<keyword evidence="2" id="KW-0479">Metal-binding</keyword>
<dbReference type="InterPro" id="IPR036291">
    <property type="entry name" value="NAD(P)-bd_dom_sf"/>
</dbReference>
<feature type="domain" description="Alcohol dehydrogenase-like C-terminal" evidence="5">
    <location>
        <begin position="31"/>
        <end position="137"/>
    </location>
</feature>
<reference evidence="6 7" key="1">
    <citation type="submission" date="2023-08" db="EMBL/GenBank/DDBJ databases">
        <title>Black Yeasts Isolated from many extreme environments.</title>
        <authorList>
            <person name="Coleine C."/>
            <person name="Stajich J.E."/>
            <person name="Selbmann L."/>
        </authorList>
    </citation>
    <scope>NUCLEOTIDE SEQUENCE [LARGE SCALE GENOMIC DNA]</scope>
    <source>
        <strain evidence="6 7">CCFEE 5792</strain>
    </source>
</reference>
<dbReference type="GO" id="GO:0004022">
    <property type="term" value="F:alcohol dehydrogenase (NAD+) activity"/>
    <property type="evidence" value="ECO:0007669"/>
    <property type="project" value="TreeGrafter"/>
</dbReference>
<dbReference type="GeneID" id="89973110"/>